<evidence type="ECO:0000256" key="2">
    <source>
        <dbReference type="ARBA" id="ARBA00004806"/>
    </source>
</evidence>
<evidence type="ECO:0000256" key="1">
    <source>
        <dbReference type="ARBA" id="ARBA00001823"/>
    </source>
</evidence>
<gene>
    <name evidence="7" type="primary">cysC</name>
    <name evidence="11" type="ORF">SKTS_36270</name>
</gene>
<dbReference type="GO" id="GO:0005524">
    <property type="term" value="F:ATP binding"/>
    <property type="evidence" value="ECO:0007669"/>
    <property type="project" value="UniProtKB-UniRule"/>
</dbReference>
<dbReference type="Gene3D" id="3.40.50.620">
    <property type="entry name" value="HUPs"/>
    <property type="match status" value="1"/>
</dbReference>
<dbReference type="SUPFAM" id="SSF64182">
    <property type="entry name" value="DHH phosphoesterases"/>
    <property type="match status" value="1"/>
</dbReference>
<dbReference type="Pfam" id="PF01583">
    <property type="entry name" value="APS_kinase"/>
    <property type="match status" value="1"/>
</dbReference>
<keyword evidence="5 7" id="KW-0547">Nucleotide-binding</keyword>
<dbReference type="AlphaFoldDB" id="A0A6F8VHU7"/>
<dbReference type="Gene3D" id="3.10.400.10">
    <property type="entry name" value="Sulfate adenylyltransferase"/>
    <property type="match status" value="1"/>
</dbReference>
<dbReference type="PANTHER" id="PTHR42700">
    <property type="entry name" value="SULFATE ADENYLYLTRANSFERASE"/>
    <property type="match status" value="1"/>
</dbReference>
<dbReference type="Pfam" id="PF14306">
    <property type="entry name" value="PUA_2"/>
    <property type="match status" value="1"/>
</dbReference>
<evidence type="ECO:0000313" key="12">
    <source>
        <dbReference type="Proteomes" id="UP000502260"/>
    </source>
</evidence>
<dbReference type="NCBIfam" id="TIGR00455">
    <property type="entry name" value="apsK"/>
    <property type="match status" value="1"/>
</dbReference>
<dbReference type="NCBIfam" id="NF003013">
    <property type="entry name" value="PRK03846.1"/>
    <property type="match status" value="1"/>
</dbReference>
<dbReference type="NCBIfam" id="NF004040">
    <property type="entry name" value="PRK05537.1"/>
    <property type="match status" value="1"/>
</dbReference>
<dbReference type="GO" id="GO:0004020">
    <property type="term" value="F:adenylylsulfate kinase activity"/>
    <property type="evidence" value="ECO:0007669"/>
    <property type="project" value="UniProtKB-UniRule"/>
</dbReference>
<dbReference type="EC" id="2.7.1.25" evidence="3 7"/>
<dbReference type="InterPro" id="IPR015947">
    <property type="entry name" value="PUA-like_sf"/>
</dbReference>
<comment type="catalytic activity">
    <reaction evidence="1 7">
        <text>adenosine 5'-phosphosulfate + ATP = 3'-phosphoadenylyl sulfate + ADP + H(+)</text>
        <dbReference type="Rhea" id="RHEA:24152"/>
        <dbReference type="ChEBI" id="CHEBI:15378"/>
        <dbReference type="ChEBI" id="CHEBI:30616"/>
        <dbReference type="ChEBI" id="CHEBI:58243"/>
        <dbReference type="ChEBI" id="CHEBI:58339"/>
        <dbReference type="ChEBI" id="CHEBI:456216"/>
        <dbReference type="EC" id="2.7.1.25"/>
    </reaction>
</comment>
<dbReference type="InterPro" id="IPR038763">
    <property type="entry name" value="DHH_sf"/>
</dbReference>
<dbReference type="SUPFAM" id="SSF52374">
    <property type="entry name" value="Nucleotidylyl transferase"/>
    <property type="match status" value="1"/>
</dbReference>
<dbReference type="HAMAP" id="MF_00065">
    <property type="entry name" value="Adenylyl_sulf_kinase"/>
    <property type="match status" value="1"/>
</dbReference>
<feature type="binding site" evidence="7">
    <location>
        <begin position="718"/>
        <end position="725"/>
    </location>
    <ligand>
        <name>ATP</name>
        <dbReference type="ChEBI" id="CHEBI:30616"/>
    </ligand>
</feature>
<dbReference type="InterPro" id="IPR024951">
    <property type="entry name" value="Sulfurylase_cat_dom"/>
</dbReference>
<sequence>MANFDVFNGDADGICALHQLRLAEPRDSVLVTGVKRDIALLRNVSATAGDRVTALDISLDKNRDALLSLLAQGAEVTYVDHHFAGDIPAHPALRAVIDTAPGTCTSLLVDGMLAGRYRAWAVAAAFGDNQAESALRAAAPLNLSEVQLTALRELGECLNYNAYGDSVEDLHFHPAELYRQLHGYADPFRFMSEAPAFATLKRGYNADMGMVHALVPPWVYPGGAVYLLPNLPWARRVSGVFGNHLAQIEASLAHAVLTHKPDGGYVVSVRAPLDNPGGADELCRQFESGGGRKSAAGINHLPESEVERFLALFSSAFMGVRPSCLSELISPYGGELVNLMAEGARRDALLHEAATLPALTLNPRQLCDLELLLNGALSPLRGYMCRADYQGVVTDMRLADGSFWPMPIVLDVTETLAPGSRVVLRDSGGSALAVLTVDESWPADKVLEARQVYGTDLADHPGMAFLHSLGSHYAGGLVEGLNLPHRADFTALRLSPGTLRERFARAGRSRVVAFQPHHIMHRAQFEFTRHCAAENDAGLLIQAFADELPEPQYFTRMRCYQALLPYYPAGLAELSLLPLASRPAGVRAVLWQAIVARNYGCSHFIIGGDAGAGEMRRGSDALAPGQILPLAEHFAAIGVEAIVFPRMVYAPDLAQYLPEEYLPAGQASAVLSAQDLRQRLDDGREDIPHWASFPEVVAELHKLRPMRMQRGFTVFFTGLSGAGKTTLSQALDLKLMELTGRPVTLLDGDVVRTLLSSGLSFSKADRDLNIRRMGFIAGEITRHGGITICAPIAPYRETRQAVRDMISEWGGFFEVHVSTSLEVCEARDPKGLYAKARAGIIKEFTGVSDPYEAPHNPEVSINTGDVGVEEAVARIVHTLQAAGYLA</sequence>
<comment type="function">
    <text evidence="7">Catalyzes the synthesis of activated sulfate.</text>
</comment>
<accession>A0A6F8VHU7</accession>
<keyword evidence="7" id="KW-0418">Kinase</keyword>
<dbReference type="InterPro" id="IPR025980">
    <property type="entry name" value="ATP-Sase_PUA-like_dom"/>
</dbReference>
<dbReference type="SUPFAM" id="SSF52540">
    <property type="entry name" value="P-loop containing nucleoside triphosphate hydrolases"/>
    <property type="match status" value="1"/>
</dbReference>
<dbReference type="GO" id="GO:0070814">
    <property type="term" value="P:hydrogen sulfide biosynthetic process"/>
    <property type="evidence" value="ECO:0007669"/>
    <property type="project" value="UniProtKB-UniRule"/>
</dbReference>
<dbReference type="SUPFAM" id="SSF88697">
    <property type="entry name" value="PUA domain-like"/>
    <property type="match status" value="1"/>
</dbReference>
<feature type="domain" description="Sulphate adenylyltransferase catalytic" evidence="9">
    <location>
        <begin position="492"/>
        <end position="702"/>
    </location>
</feature>
<keyword evidence="7" id="KW-0597">Phosphoprotein</keyword>
<evidence type="ECO:0000256" key="6">
    <source>
        <dbReference type="ARBA" id="ARBA00022840"/>
    </source>
</evidence>
<organism evidence="11 12">
    <name type="scientific">Sulfurimicrobium lacus</name>
    <dbReference type="NCBI Taxonomy" id="2715678"/>
    <lineage>
        <taxon>Bacteria</taxon>
        <taxon>Pseudomonadati</taxon>
        <taxon>Pseudomonadota</taxon>
        <taxon>Betaproteobacteria</taxon>
        <taxon>Nitrosomonadales</taxon>
        <taxon>Sulfuricellaceae</taxon>
        <taxon>Sulfurimicrobium</taxon>
    </lineage>
</organism>
<dbReference type="FunFam" id="3.40.50.300:FF:000802">
    <property type="entry name" value="Sulfate adenylyltransferase"/>
    <property type="match status" value="1"/>
</dbReference>
<dbReference type="GO" id="GO:0010134">
    <property type="term" value="P:sulfate assimilation via adenylyl sulfate reduction"/>
    <property type="evidence" value="ECO:0007669"/>
    <property type="project" value="TreeGrafter"/>
</dbReference>
<feature type="domain" description="ATP-sulfurylase PUA-like" evidence="10">
    <location>
        <begin position="329"/>
        <end position="482"/>
    </location>
</feature>
<evidence type="ECO:0000259" key="9">
    <source>
        <dbReference type="Pfam" id="PF01747"/>
    </source>
</evidence>
<proteinExistence type="inferred from homology"/>
<keyword evidence="6 7" id="KW-0067">ATP-binding</keyword>
<dbReference type="InterPro" id="IPR027417">
    <property type="entry name" value="P-loop_NTPase"/>
</dbReference>
<feature type="domain" description="APS kinase" evidence="8">
    <location>
        <begin position="710"/>
        <end position="861"/>
    </location>
</feature>
<dbReference type="Proteomes" id="UP000502260">
    <property type="component" value="Chromosome"/>
</dbReference>
<evidence type="ECO:0000256" key="4">
    <source>
        <dbReference type="ARBA" id="ARBA00022679"/>
    </source>
</evidence>
<reference evidence="12" key="1">
    <citation type="submission" date="2020-03" db="EMBL/GenBank/DDBJ databases">
        <title>Complete genome sequence of sulfur-oxidizing bacterium skT11.</title>
        <authorList>
            <person name="Kanda M."/>
            <person name="Kojima H."/>
            <person name="Fukui M."/>
        </authorList>
    </citation>
    <scope>NUCLEOTIDE SEQUENCE [LARGE SCALE GENOMIC DNA]</scope>
    <source>
        <strain evidence="12">skT11</strain>
    </source>
</reference>
<dbReference type="InterPro" id="IPR002891">
    <property type="entry name" value="APS"/>
</dbReference>
<comment type="caution">
    <text evidence="7">Lacks conserved residue(s) required for the propagation of feature annotation.</text>
</comment>
<evidence type="ECO:0000256" key="5">
    <source>
        <dbReference type="ARBA" id="ARBA00022741"/>
    </source>
</evidence>
<dbReference type="EMBL" id="AP022853">
    <property type="protein sequence ID" value="BCB28741.1"/>
    <property type="molecule type" value="Genomic_DNA"/>
</dbReference>
<dbReference type="Pfam" id="PF01747">
    <property type="entry name" value="ATP-sulfurylase"/>
    <property type="match status" value="1"/>
</dbReference>
<dbReference type="InterPro" id="IPR059117">
    <property type="entry name" value="APS_kinase_dom"/>
</dbReference>
<name>A0A6F8VHU7_9PROT</name>
<comment type="similarity">
    <text evidence="7">Belongs to the APS kinase family.</text>
</comment>
<dbReference type="GO" id="GO:0005737">
    <property type="term" value="C:cytoplasm"/>
    <property type="evidence" value="ECO:0007669"/>
    <property type="project" value="TreeGrafter"/>
</dbReference>
<dbReference type="RefSeq" id="WP_342342997.1">
    <property type="nucleotide sequence ID" value="NZ_AP022853.1"/>
</dbReference>
<dbReference type="PANTHER" id="PTHR42700:SF1">
    <property type="entry name" value="SULFATE ADENYLYLTRANSFERASE"/>
    <property type="match status" value="1"/>
</dbReference>
<evidence type="ECO:0000259" key="10">
    <source>
        <dbReference type="Pfam" id="PF14306"/>
    </source>
</evidence>
<evidence type="ECO:0000256" key="3">
    <source>
        <dbReference type="ARBA" id="ARBA00012121"/>
    </source>
</evidence>
<evidence type="ECO:0000256" key="7">
    <source>
        <dbReference type="HAMAP-Rule" id="MF_00065"/>
    </source>
</evidence>
<dbReference type="GO" id="GO:0004781">
    <property type="term" value="F:sulfate adenylyltransferase (ATP) activity"/>
    <property type="evidence" value="ECO:0007669"/>
    <property type="project" value="InterPro"/>
</dbReference>
<evidence type="ECO:0000313" key="11">
    <source>
        <dbReference type="EMBL" id="BCB28741.1"/>
    </source>
</evidence>
<evidence type="ECO:0000259" key="8">
    <source>
        <dbReference type="Pfam" id="PF01583"/>
    </source>
</evidence>
<comment type="pathway">
    <text evidence="2 7">Sulfur metabolism; hydrogen sulfide biosynthesis; sulfite from sulfate: step 2/3.</text>
</comment>
<keyword evidence="12" id="KW-1185">Reference proteome</keyword>
<keyword evidence="4 7" id="KW-0808">Transferase</keyword>
<protein>
    <recommendedName>
        <fullName evidence="3 7">Adenylyl-sulfate kinase</fullName>
        <ecNumber evidence="3 7">2.7.1.25</ecNumber>
    </recommendedName>
    <alternativeName>
        <fullName evidence="7">APS kinase</fullName>
    </alternativeName>
    <alternativeName>
        <fullName evidence="7">ATP adenosine-5'-phosphosulfate 3'-phosphotransferase</fullName>
    </alternativeName>
    <alternativeName>
        <fullName evidence="7">Adenosine-5'-phosphosulfate kinase</fullName>
    </alternativeName>
</protein>
<dbReference type="InterPro" id="IPR050512">
    <property type="entry name" value="Sulf_AdTrans/APS_kinase"/>
</dbReference>
<dbReference type="GO" id="GO:0019379">
    <property type="term" value="P:sulfate assimilation, phosphoadenylyl sulfate reduction by phosphoadenylyl-sulfate reductase (thioredoxin)"/>
    <property type="evidence" value="ECO:0007669"/>
    <property type="project" value="TreeGrafter"/>
</dbReference>
<dbReference type="InterPro" id="IPR014729">
    <property type="entry name" value="Rossmann-like_a/b/a_fold"/>
</dbReference>
<dbReference type="UniPathway" id="UPA00140">
    <property type="reaction ID" value="UER00205"/>
</dbReference>
<dbReference type="KEGG" id="slac:SKTS_36270"/>
<dbReference type="CDD" id="cd02027">
    <property type="entry name" value="APSK"/>
    <property type="match status" value="1"/>
</dbReference>
<dbReference type="Gene3D" id="3.40.50.300">
    <property type="entry name" value="P-loop containing nucleotide triphosphate hydrolases"/>
    <property type="match status" value="1"/>
</dbReference>